<evidence type="ECO:0008006" key="2">
    <source>
        <dbReference type="Google" id="ProtNLM"/>
    </source>
</evidence>
<dbReference type="AlphaFoldDB" id="X0YJX1"/>
<name>X0YJX1_9ZZZZ</name>
<organism evidence="1">
    <name type="scientific">marine sediment metagenome</name>
    <dbReference type="NCBI Taxonomy" id="412755"/>
    <lineage>
        <taxon>unclassified sequences</taxon>
        <taxon>metagenomes</taxon>
        <taxon>ecological metagenomes</taxon>
    </lineage>
</organism>
<sequence length="251" mass="27907">MAIKTIVEKIQPTGFIQNYCTYASSLTDAPVEFHLGAGLTALSTACGSKIVFPGYGGRRQWLNLYTLLIAPSGLFRKSTAVGIAEDIITEVDSGLVLSGEQSREKFLALLKINPNVMYPISEFAAVLSMWNRDYAQGFREIVVDLFDCRQEYSRQTLKDGKTTIHQPALNILAASTLDWLKEKLTEGDLKGGLMGRFLLITGVNKGIDRGLNPNTDKEAKGRLVDFLRSIHNLTKSWVDVSEILEQYNVWV</sequence>
<reference evidence="1" key="1">
    <citation type="journal article" date="2014" name="Front. Microbiol.">
        <title>High frequency of phylogenetically diverse reductive dehalogenase-homologous genes in deep subseafloor sedimentary metagenomes.</title>
        <authorList>
            <person name="Kawai M."/>
            <person name="Futagami T."/>
            <person name="Toyoda A."/>
            <person name="Takaki Y."/>
            <person name="Nishi S."/>
            <person name="Hori S."/>
            <person name="Arai W."/>
            <person name="Tsubouchi T."/>
            <person name="Morono Y."/>
            <person name="Uchiyama I."/>
            <person name="Ito T."/>
            <person name="Fujiyama A."/>
            <person name="Inagaki F."/>
            <person name="Takami H."/>
        </authorList>
    </citation>
    <scope>NUCLEOTIDE SEQUENCE</scope>
    <source>
        <strain evidence="1">Expedition CK06-06</strain>
    </source>
</reference>
<evidence type="ECO:0000313" key="1">
    <source>
        <dbReference type="EMBL" id="GAG56320.1"/>
    </source>
</evidence>
<gene>
    <name evidence="1" type="ORF">S01H4_19422</name>
</gene>
<feature type="non-terminal residue" evidence="1">
    <location>
        <position position="251"/>
    </location>
</feature>
<proteinExistence type="predicted"/>
<comment type="caution">
    <text evidence="1">The sequence shown here is derived from an EMBL/GenBank/DDBJ whole genome shotgun (WGS) entry which is preliminary data.</text>
</comment>
<accession>X0YJX1</accession>
<dbReference type="EMBL" id="BART01008660">
    <property type="protein sequence ID" value="GAG56320.1"/>
    <property type="molecule type" value="Genomic_DNA"/>
</dbReference>
<protein>
    <recommendedName>
        <fullName evidence="2">DUF3987 domain-containing protein</fullName>
    </recommendedName>
</protein>